<dbReference type="WBParaSite" id="TMUE_1000003141.1">
    <property type="protein sequence ID" value="TMUE_1000003141.1"/>
    <property type="gene ID" value="WBGene00298620"/>
</dbReference>
<keyword evidence="2" id="KW-1185">Reference proteome</keyword>
<name>A0A5S6Q769_TRIMR</name>
<evidence type="ECO:0000313" key="3">
    <source>
        <dbReference type="WBParaSite" id="TMUE_1000003141.1"/>
    </source>
</evidence>
<accession>A0A5S6Q769</accession>
<feature type="domain" description="DDE-1" evidence="1">
    <location>
        <begin position="4"/>
        <end position="78"/>
    </location>
</feature>
<organism evidence="2 3">
    <name type="scientific">Trichuris muris</name>
    <name type="common">Mouse whipworm</name>
    <dbReference type="NCBI Taxonomy" id="70415"/>
    <lineage>
        <taxon>Eukaryota</taxon>
        <taxon>Metazoa</taxon>
        <taxon>Ecdysozoa</taxon>
        <taxon>Nematoda</taxon>
        <taxon>Enoplea</taxon>
        <taxon>Dorylaimia</taxon>
        <taxon>Trichinellida</taxon>
        <taxon>Trichuridae</taxon>
        <taxon>Trichuris</taxon>
    </lineage>
</organism>
<evidence type="ECO:0000259" key="1">
    <source>
        <dbReference type="Pfam" id="PF03184"/>
    </source>
</evidence>
<dbReference type="STRING" id="70415.A0A5S6Q769"/>
<evidence type="ECO:0000313" key="2">
    <source>
        <dbReference type="Proteomes" id="UP000046395"/>
    </source>
</evidence>
<dbReference type="AlphaFoldDB" id="A0A5S6Q769"/>
<proteinExistence type="predicted"/>
<dbReference type="Proteomes" id="UP000046395">
    <property type="component" value="Unassembled WGS sequence"/>
</dbReference>
<dbReference type="Pfam" id="PF03184">
    <property type="entry name" value="DDE_1"/>
    <property type="match status" value="1"/>
</dbReference>
<protein>
    <submittedName>
        <fullName evidence="3">DDE-1 domain-containing protein</fullName>
    </submittedName>
</protein>
<dbReference type="InterPro" id="IPR004875">
    <property type="entry name" value="DDE_SF_endonuclease_dom"/>
</dbReference>
<dbReference type="GO" id="GO:0003676">
    <property type="term" value="F:nucleic acid binding"/>
    <property type="evidence" value="ECO:0007669"/>
    <property type="project" value="InterPro"/>
</dbReference>
<reference evidence="3" key="1">
    <citation type="submission" date="2019-12" db="UniProtKB">
        <authorList>
            <consortium name="WormBaseParasite"/>
        </authorList>
    </citation>
    <scope>IDENTIFICATION</scope>
</reference>
<sequence>MLSPPNSTPLLQPLDQGIMRCVKAAYTRLTFGKIRDALYANPHLSVMESWKTFTMADAIALIAEAVQAIKPSTLNACWKPLWRNAVSNFTGFPSIDAEVINIRNIAMENGGEGFSDMAESDLREHIEGHREIFSNEELEEMTKSSTDEEDGVEDSEETVPPAWTLEKFADVFQQAQVLKDKILEYDPSMERGLVVTRGIAASLSPLQELFDDAKRKQKQLPITMFLTDASAGTSKGPLQE</sequence>